<evidence type="ECO:0000256" key="1">
    <source>
        <dbReference type="SAM" id="MobiDB-lite"/>
    </source>
</evidence>
<evidence type="ECO:0000313" key="2">
    <source>
        <dbReference type="EMBL" id="ORC34253.1"/>
    </source>
</evidence>
<accession>A0A1Y1RX39</accession>
<dbReference type="Proteomes" id="UP000192343">
    <property type="component" value="Unassembled WGS sequence"/>
</dbReference>
<feature type="region of interest" description="Disordered" evidence="1">
    <location>
        <begin position="42"/>
        <end position="108"/>
    </location>
</feature>
<dbReference type="AlphaFoldDB" id="A0A1Y1RX39"/>
<dbReference type="STRING" id="1963862.B4O97_13145"/>
<name>A0A1Y1RX39_9SPIO</name>
<evidence type="ECO:0000313" key="3">
    <source>
        <dbReference type="Proteomes" id="UP000192343"/>
    </source>
</evidence>
<feature type="compositionally biased region" description="Basic and acidic residues" evidence="1">
    <location>
        <begin position="80"/>
        <end position="92"/>
    </location>
</feature>
<feature type="compositionally biased region" description="Basic and acidic residues" evidence="1">
    <location>
        <begin position="99"/>
        <end position="108"/>
    </location>
</feature>
<gene>
    <name evidence="2" type="ORF">B4O97_13145</name>
</gene>
<reference evidence="2 3" key="1">
    <citation type="submission" date="2017-03" db="EMBL/GenBank/DDBJ databases">
        <title>Draft Genome sequence of Marispirochaeta sp. strain JC444.</title>
        <authorList>
            <person name="Shivani Y."/>
            <person name="Subhash Y."/>
            <person name="Sasikala C."/>
            <person name="Ramana C."/>
        </authorList>
    </citation>
    <scope>NUCLEOTIDE SEQUENCE [LARGE SCALE GENOMIC DNA]</scope>
    <source>
        <strain evidence="2 3">JC444</strain>
    </source>
</reference>
<comment type="caution">
    <text evidence="2">The sequence shown here is derived from an EMBL/GenBank/DDBJ whole genome shotgun (WGS) entry which is preliminary data.</text>
</comment>
<proteinExistence type="predicted"/>
<sequence>MSIKPIDLQTLFMHMNQVGRDQAQQKQGLHLQQVIAGSELVRETEQKDSSVNQTNPLSDGPEKIHDDDEESRGGRKRKKGKEEKNETKDESRNYYSDPDLGKKIDISG</sequence>
<organism evidence="2 3">
    <name type="scientific">Marispirochaeta aestuarii</name>
    <dbReference type="NCBI Taxonomy" id="1963862"/>
    <lineage>
        <taxon>Bacteria</taxon>
        <taxon>Pseudomonadati</taxon>
        <taxon>Spirochaetota</taxon>
        <taxon>Spirochaetia</taxon>
        <taxon>Spirochaetales</taxon>
        <taxon>Spirochaetaceae</taxon>
        <taxon>Marispirochaeta</taxon>
    </lineage>
</organism>
<dbReference type="EMBL" id="MWQY01000014">
    <property type="protein sequence ID" value="ORC34253.1"/>
    <property type="molecule type" value="Genomic_DNA"/>
</dbReference>
<protein>
    <submittedName>
        <fullName evidence="2">Uncharacterized protein</fullName>
    </submittedName>
</protein>
<keyword evidence="3" id="KW-1185">Reference proteome</keyword>